<keyword evidence="3" id="KW-1185">Reference proteome</keyword>
<organism evidence="2 3">
    <name type="scientific">Euroglyphus maynei</name>
    <name type="common">Mayne's house dust mite</name>
    <dbReference type="NCBI Taxonomy" id="6958"/>
    <lineage>
        <taxon>Eukaryota</taxon>
        <taxon>Metazoa</taxon>
        <taxon>Ecdysozoa</taxon>
        <taxon>Arthropoda</taxon>
        <taxon>Chelicerata</taxon>
        <taxon>Arachnida</taxon>
        <taxon>Acari</taxon>
        <taxon>Acariformes</taxon>
        <taxon>Sarcoptiformes</taxon>
        <taxon>Astigmata</taxon>
        <taxon>Psoroptidia</taxon>
        <taxon>Analgoidea</taxon>
        <taxon>Pyroglyphidae</taxon>
        <taxon>Pyroglyphinae</taxon>
        <taxon>Euroglyphus</taxon>
    </lineage>
</organism>
<feature type="compositionally biased region" description="Polar residues" evidence="1">
    <location>
        <begin position="238"/>
        <end position="260"/>
    </location>
</feature>
<gene>
    <name evidence="2" type="ORF">BLA29_004734</name>
</gene>
<proteinExistence type="predicted"/>
<reference evidence="2 3" key="1">
    <citation type="submission" date="2017-03" db="EMBL/GenBank/DDBJ databases">
        <title>Genome Survey of Euroglyphus maynei.</title>
        <authorList>
            <person name="Arlian L.G."/>
            <person name="Morgan M.S."/>
            <person name="Rider S.D."/>
        </authorList>
    </citation>
    <scope>NUCLEOTIDE SEQUENCE [LARGE SCALE GENOMIC DNA]</scope>
    <source>
        <strain evidence="2">Arlian Lab</strain>
        <tissue evidence="2">Whole body</tissue>
    </source>
</reference>
<evidence type="ECO:0000313" key="2">
    <source>
        <dbReference type="EMBL" id="OTF78783.1"/>
    </source>
</evidence>
<feature type="region of interest" description="Disordered" evidence="1">
    <location>
        <begin position="205"/>
        <end position="260"/>
    </location>
</feature>
<feature type="compositionally biased region" description="Low complexity" evidence="1">
    <location>
        <begin position="213"/>
        <end position="237"/>
    </location>
</feature>
<name>A0A1Y3BG32_EURMA</name>
<accession>A0A1Y3BG32</accession>
<feature type="compositionally biased region" description="Low complexity" evidence="1">
    <location>
        <begin position="70"/>
        <end position="82"/>
    </location>
</feature>
<dbReference type="Proteomes" id="UP000194236">
    <property type="component" value="Unassembled WGS sequence"/>
</dbReference>
<feature type="region of interest" description="Disordered" evidence="1">
    <location>
        <begin position="70"/>
        <end position="94"/>
    </location>
</feature>
<evidence type="ECO:0000313" key="3">
    <source>
        <dbReference type="Proteomes" id="UP000194236"/>
    </source>
</evidence>
<protein>
    <submittedName>
        <fullName evidence="2">Uncharacterized protein</fullName>
    </submittedName>
</protein>
<feature type="region of interest" description="Disordered" evidence="1">
    <location>
        <begin position="167"/>
        <end position="192"/>
    </location>
</feature>
<evidence type="ECO:0000256" key="1">
    <source>
        <dbReference type="SAM" id="MobiDB-lite"/>
    </source>
</evidence>
<dbReference type="AlphaFoldDB" id="A0A1Y3BG32"/>
<dbReference type="EMBL" id="MUJZ01026251">
    <property type="protein sequence ID" value="OTF78783.1"/>
    <property type="molecule type" value="Genomic_DNA"/>
</dbReference>
<sequence>MSFSPELLYLPDVSSNDDTKHIVDDEEFVPEEKRKFFHSARDLDRYKRNYYLPKTKKSSEEKYSILSSLGGKSSSCSATSMNRNEDNNNEINGEKMPVNQINMDIIENDHHHHCYKNTSPEQLEFSEISVQINNDDERCLNEMKNSNDSIVNSDDNNTSVIKITTANDCNHHPHSNNVRSNHYEGIKTSPPPIRRNMVKSLTSMFSASTQHLPSSSTTKTVSSPSFSKQMSKSNSLSQIPQQRLPNINAKNYASNRSFDT</sequence>
<comment type="caution">
    <text evidence="2">The sequence shown here is derived from an EMBL/GenBank/DDBJ whole genome shotgun (WGS) entry which is preliminary data.</text>
</comment>